<evidence type="ECO:0000313" key="2">
    <source>
        <dbReference type="Proteomes" id="UP000265520"/>
    </source>
</evidence>
<accession>A0A392UJA6</accession>
<dbReference type="EMBL" id="LXQA010824063">
    <property type="protein sequence ID" value="MCI72724.1"/>
    <property type="molecule type" value="Genomic_DNA"/>
</dbReference>
<evidence type="ECO:0000313" key="1">
    <source>
        <dbReference type="EMBL" id="MCI72724.1"/>
    </source>
</evidence>
<sequence length="53" mass="5755">ARGVTICGARPGRGILLVEALLAALGAGHWVPGARMSLYIHFLFLQQPQEREL</sequence>
<proteinExistence type="predicted"/>
<name>A0A392UJA6_9FABA</name>
<organism evidence="1 2">
    <name type="scientific">Trifolium medium</name>
    <dbReference type="NCBI Taxonomy" id="97028"/>
    <lineage>
        <taxon>Eukaryota</taxon>
        <taxon>Viridiplantae</taxon>
        <taxon>Streptophyta</taxon>
        <taxon>Embryophyta</taxon>
        <taxon>Tracheophyta</taxon>
        <taxon>Spermatophyta</taxon>
        <taxon>Magnoliopsida</taxon>
        <taxon>eudicotyledons</taxon>
        <taxon>Gunneridae</taxon>
        <taxon>Pentapetalae</taxon>
        <taxon>rosids</taxon>
        <taxon>fabids</taxon>
        <taxon>Fabales</taxon>
        <taxon>Fabaceae</taxon>
        <taxon>Papilionoideae</taxon>
        <taxon>50 kb inversion clade</taxon>
        <taxon>NPAAA clade</taxon>
        <taxon>Hologalegina</taxon>
        <taxon>IRL clade</taxon>
        <taxon>Trifolieae</taxon>
        <taxon>Trifolium</taxon>
    </lineage>
</organism>
<dbReference type="Proteomes" id="UP000265520">
    <property type="component" value="Unassembled WGS sequence"/>
</dbReference>
<dbReference type="AlphaFoldDB" id="A0A392UJA6"/>
<reference evidence="1 2" key="1">
    <citation type="journal article" date="2018" name="Front. Plant Sci.">
        <title>Red Clover (Trifolium pratense) and Zigzag Clover (T. medium) - A Picture of Genomic Similarities and Differences.</title>
        <authorList>
            <person name="Dluhosova J."/>
            <person name="Istvanek J."/>
            <person name="Nedelnik J."/>
            <person name="Repkova J."/>
        </authorList>
    </citation>
    <scope>NUCLEOTIDE SEQUENCE [LARGE SCALE GENOMIC DNA]</scope>
    <source>
        <strain evidence="2">cv. 10/8</strain>
        <tissue evidence="1">Leaf</tissue>
    </source>
</reference>
<keyword evidence="2" id="KW-1185">Reference proteome</keyword>
<comment type="caution">
    <text evidence="1">The sequence shown here is derived from an EMBL/GenBank/DDBJ whole genome shotgun (WGS) entry which is preliminary data.</text>
</comment>
<protein>
    <submittedName>
        <fullName evidence="1">Uncharacterized protein</fullName>
    </submittedName>
</protein>
<feature type="non-terminal residue" evidence="1">
    <location>
        <position position="1"/>
    </location>
</feature>